<evidence type="ECO:0000256" key="1">
    <source>
        <dbReference type="ARBA" id="ARBA00004141"/>
    </source>
</evidence>
<keyword evidence="2" id="KW-0328">Glycosyltransferase</keyword>
<keyword evidence="5 8" id="KW-1133">Transmembrane helix</keyword>
<feature type="compositionally biased region" description="Basic and acidic residues" evidence="7">
    <location>
        <begin position="1"/>
        <end position="10"/>
    </location>
</feature>
<feature type="transmembrane region" description="Helical" evidence="8">
    <location>
        <begin position="62"/>
        <end position="83"/>
    </location>
</feature>
<dbReference type="EMBL" id="BAAAQB010000037">
    <property type="protein sequence ID" value="GAA2140088.1"/>
    <property type="molecule type" value="Genomic_DNA"/>
</dbReference>
<dbReference type="CDD" id="cd06421">
    <property type="entry name" value="CESA_CelA_like"/>
    <property type="match status" value="1"/>
</dbReference>
<sequence>MSREDLRQRAESASAEGLSADKTSAAPRPAQLDATALTRAGIAGWAARLGPPGPEAPRSRRLAHLGGLAAIAALVLYLTWRVLFTMPSGEWNLTIAWILVTFEALPLAGLILKAWSVWNIDSHPPAPVTEAPNGMRVAVLIPTYNEPIEVLTPTVAAACELAPDHETWVLDDGDRPWVEEMCAAYGARYVRRDVHDHAKAGNMNHALGLMAAEKAAGGPGIDIIAVLDCDHVPLPTFLTATLGWFEDPEIALIQGPQSFYNGGAFDDDGITGEQGTFFNVLMASRNVPGAGPFWCGSTSLLRMSALEEVGGVATETITEDMHTTLKLIRRGWRTVYHHQTLAVGLAPATPDQYLLQRRRWGMGAMQILVHEKLWAAKGWMSWRNYHEYLNGTLWWLEGIATLVAFLIPVLIMLSGAQTSTAGPLLFTGVFLVMFTVRLWGSKQLMRNEIHWPTAFALRIFRVPVGLACLWWLMSRNVLEFQVTPKGAADSRLRGRTPRILIVMVVLITAVILYAAAGLAGLVPWRTTPGSTVASGAWLVLAGAVLVLGTRRIRAAEFATSRRNAHRIEVTAPVEAEGVCGELLDISVGGAAVRFPHGTLPASGLVTLRLPEAAPVQLQVIRTTEQQDGSQTASLRAADDDWAAYRALSLWIFHTPAGALPEFPPGVPAAASLRGR</sequence>
<organism evidence="11 12">
    <name type="scientific">Arthrobacter humicola</name>
    <dbReference type="NCBI Taxonomy" id="409291"/>
    <lineage>
        <taxon>Bacteria</taxon>
        <taxon>Bacillati</taxon>
        <taxon>Actinomycetota</taxon>
        <taxon>Actinomycetes</taxon>
        <taxon>Micrococcales</taxon>
        <taxon>Micrococcaceae</taxon>
        <taxon>Arthrobacter</taxon>
    </lineage>
</organism>
<feature type="region of interest" description="Disordered" evidence="7">
    <location>
        <begin position="1"/>
        <end position="29"/>
    </location>
</feature>
<feature type="domain" description="Glycosyltransferase 2-like" evidence="10">
    <location>
        <begin position="223"/>
        <end position="431"/>
    </location>
</feature>
<dbReference type="PANTHER" id="PTHR43867:SF2">
    <property type="entry name" value="CELLULOSE SYNTHASE CATALYTIC SUBUNIT A [UDP-FORMING]"/>
    <property type="match status" value="1"/>
</dbReference>
<dbReference type="InterPro" id="IPR009875">
    <property type="entry name" value="PilZ_domain"/>
</dbReference>
<dbReference type="InterPro" id="IPR001173">
    <property type="entry name" value="Glyco_trans_2-like"/>
</dbReference>
<evidence type="ECO:0000256" key="4">
    <source>
        <dbReference type="ARBA" id="ARBA00022692"/>
    </source>
</evidence>
<keyword evidence="3" id="KW-0808">Transferase</keyword>
<keyword evidence="4 8" id="KW-0812">Transmembrane</keyword>
<dbReference type="InterPro" id="IPR050321">
    <property type="entry name" value="Glycosyltr_2/OpgH_subfam"/>
</dbReference>
<evidence type="ECO:0000259" key="9">
    <source>
        <dbReference type="Pfam" id="PF07238"/>
    </source>
</evidence>
<feature type="transmembrane region" description="Helical" evidence="8">
    <location>
        <begin position="392"/>
        <end position="413"/>
    </location>
</feature>
<accession>A0ABN2ZCD7</accession>
<keyword evidence="6 8" id="KW-0472">Membrane</keyword>
<evidence type="ECO:0000256" key="3">
    <source>
        <dbReference type="ARBA" id="ARBA00022679"/>
    </source>
</evidence>
<reference evidence="11 12" key="1">
    <citation type="journal article" date="2019" name="Int. J. Syst. Evol. Microbiol.">
        <title>The Global Catalogue of Microorganisms (GCM) 10K type strain sequencing project: providing services to taxonomists for standard genome sequencing and annotation.</title>
        <authorList>
            <consortium name="The Broad Institute Genomics Platform"/>
            <consortium name="The Broad Institute Genome Sequencing Center for Infectious Disease"/>
            <person name="Wu L."/>
            <person name="Ma J."/>
        </authorList>
    </citation>
    <scope>NUCLEOTIDE SEQUENCE [LARGE SCALE GENOMIC DNA]</scope>
    <source>
        <strain evidence="11 12">JCM 15921</strain>
    </source>
</reference>
<name>A0ABN2ZCD7_9MICC</name>
<evidence type="ECO:0000256" key="7">
    <source>
        <dbReference type="SAM" id="MobiDB-lite"/>
    </source>
</evidence>
<evidence type="ECO:0000256" key="8">
    <source>
        <dbReference type="SAM" id="Phobius"/>
    </source>
</evidence>
<feature type="transmembrane region" description="Helical" evidence="8">
    <location>
        <begin position="534"/>
        <end position="552"/>
    </location>
</feature>
<feature type="transmembrane region" description="Helical" evidence="8">
    <location>
        <begin position="499"/>
        <end position="522"/>
    </location>
</feature>
<keyword evidence="12" id="KW-1185">Reference proteome</keyword>
<feature type="transmembrane region" description="Helical" evidence="8">
    <location>
        <begin position="420"/>
        <end position="439"/>
    </location>
</feature>
<proteinExistence type="predicted"/>
<dbReference type="SUPFAM" id="SSF53448">
    <property type="entry name" value="Nucleotide-diphospho-sugar transferases"/>
    <property type="match status" value="1"/>
</dbReference>
<evidence type="ECO:0000313" key="12">
    <source>
        <dbReference type="Proteomes" id="UP001500102"/>
    </source>
</evidence>
<evidence type="ECO:0000256" key="6">
    <source>
        <dbReference type="ARBA" id="ARBA00023136"/>
    </source>
</evidence>
<dbReference type="Proteomes" id="UP001500102">
    <property type="component" value="Unassembled WGS sequence"/>
</dbReference>
<evidence type="ECO:0000313" key="11">
    <source>
        <dbReference type="EMBL" id="GAA2140088.1"/>
    </source>
</evidence>
<comment type="caution">
    <text evidence="11">The sequence shown here is derived from an EMBL/GenBank/DDBJ whole genome shotgun (WGS) entry which is preliminary data.</text>
</comment>
<dbReference type="PANTHER" id="PTHR43867">
    <property type="entry name" value="CELLULOSE SYNTHASE CATALYTIC SUBUNIT A [UDP-FORMING]"/>
    <property type="match status" value="1"/>
</dbReference>
<dbReference type="RefSeq" id="WP_344366836.1">
    <property type="nucleotide sequence ID" value="NZ_BAAAQB010000037.1"/>
</dbReference>
<dbReference type="InterPro" id="IPR029044">
    <property type="entry name" value="Nucleotide-diphossugar_trans"/>
</dbReference>
<feature type="domain" description="PilZ" evidence="9">
    <location>
        <begin position="561"/>
        <end position="631"/>
    </location>
</feature>
<dbReference type="Pfam" id="PF13632">
    <property type="entry name" value="Glyco_trans_2_3"/>
    <property type="match status" value="1"/>
</dbReference>
<dbReference type="Gene3D" id="3.90.550.10">
    <property type="entry name" value="Spore Coat Polysaccharide Biosynthesis Protein SpsA, Chain A"/>
    <property type="match status" value="1"/>
</dbReference>
<gene>
    <name evidence="11" type="ORF">GCM10009825_27550</name>
</gene>
<evidence type="ECO:0000259" key="10">
    <source>
        <dbReference type="Pfam" id="PF13632"/>
    </source>
</evidence>
<evidence type="ECO:0000256" key="5">
    <source>
        <dbReference type="ARBA" id="ARBA00022989"/>
    </source>
</evidence>
<comment type="subcellular location">
    <subcellularLocation>
        <location evidence="1">Membrane</location>
        <topology evidence="1">Multi-pass membrane protein</topology>
    </subcellularLocation>
</comment>
<protein>
    <submittedName>
        <fullName evidence="11">Glycosyltransferase</fullName>
    </submittedName>
</protein>
<evidence type="ECO:0000256" key="2">
    <source>
        <dbReference type="ARBA" id="ARBA00022676"/>
    </source>
</evidence>
<dbReference type="Pfam" id="PF07238">
    <property type="entry name" value="PilZ"/>
    <property type="match status" value="1"/>
</dbReference>
<feature type="transmembrane region" description="Helical" evidence="8">
    <location>
        <begin position="95"/>
        <end position="115"/>
    </location>
</feature>